<dbReference type="GO" id="GO:0003682">
    <property type="term" value="F:chromatin binding"/>
    <property type="evidence" value="ECO:0007669"/>
    <property type="project" value="TreeGrafter"/>
</dbReference>
<comment type="caution">
    <text evidence="2">The sequence shown here is derived from an EMBL/GenBank/DDBJ whole genome shotgun (WGS) entry which is preliminary data.</text>
</comment>
<gene>
    <name evidence="2" type="ORF">JRQ81_006686</name>
</gene>
<dbReference type="EMBL" id="JAPFRF010000014">
    <property type="protein sequence ID" value="KAJ7311087.1"/>
    <property type="molecule type" value="Genomic_DNA"/>
</dbReference>
<proteinExistence type="predicted"/>
<name>A0A9Q1AUE3_9SAUR</name>
<protein>
    <submittedName>
        <fullName evidence="2">Uncharacterized protein</fullName>
    </submittedName>
</protein>
<keyword evidence="3" id="KW-1185">Reference proteome</keyword>
<reference evidence="2" key="1">
    <citation type="journal article" date="2023" name="DNA Res.">
        <title>Chromosome-level genome assembly of Phrynocephalus forsythii using third-generation DNA sequencing and Hi-C analysis.</title>
        <authorList>
            <person name="Qi Y."/>
            <person name="Zhao W."/>
            <person name="Zhao Y."/>
            <person name="Niu C."/>
            <person name="Cao S."/>
            <person name="Zhang Y."/>
        </authorList>
    </citation>
    <scope>NUCLEOTIDE SEQUENCE</scope>
    <source>
        <tissue evidence="2">Muscle</tissue>
    </source>
</reference>
<feature type="region of interest" description="Disordered" evidence="1">
    <location>
        <begin position="151"/>
        <end position="311"/>
    </location>
</feature>
<feature type="compositionally biased region" description="Basic and acidic residues" evidence="1">
    <location>
        <begin position="15"/>
        <end position="24"/>
    </location>
</feature>
<dbReference type="GO" id="GO:0010212">
    <property type="term" value="P:response to ionizing radiation"/>
    <property type="evidence" value="ECO:0007669"/>
    <property type="project" value="InterPro"/>
</dbReference>
<feature type="compositionally biased region" description="Basic and acidic residues" evidence="1">
    <location>
        <begin position="248"/>
        <end position="258"/>
    </location>
</feature>
<dbReference type="PANTHER" id="PTHR21556">
    <property type="entry name" value="TRESLIN"/>
    <property type="match status" value="1"/>
</dbReference>
<organism evidence="2 3">
    <name type="scientific">Phrynocephalus forsythii</name>
    <dbReference type="NCBI Taxonomy" id="171643"/>
    <lineage>
        <taxon>Eukaryota</taxon>
        <taxon>Metazoa</taxon>
        <taxon>Chordata</taxon>
        <taxon>Craniata</taxon>
        <taxon>Vertebrata</taxon>
        <taxon>Euteleostomi</taxon>
        <taxon>Lepidosauria</taxon>
        <taxon>Squamata</taxon>
        <taxon>Bifurcata</taxon>
        <taxon>Unidentata</taxon>
        <taxon>Episquamata</taxon>
        <taxon>Toxicofera</taxon>
        <taxon>Iguania</taxon>
        <taxon>Acrodonta</taxon>
        <taxon>Agamidae</taxon>
        <taxon>Agaminae</taxon>
        <taxon>Phrynocephalus</taxon>
    </lineage>
</organism>
<dbReference type="GO" id="GO:0030174">
    <property type="term" value="P:regulation of DNA-templated DNA replication initiation"/>
    <property type="evidence" value="ECO:0007669"/>
    <property type="project" value="TreeGrafter"/>
</dbReference>
<dbReference type="GO" id="GO:0033314">
    <property type="term" value="P:mitotic DNA replication checkpoint signaling"/>
    <property type="evidence" value="ECO:0007669"/>
    <property type="project" value="InterPro"/>
</dbReference>
<accession>A0A9Q1AUE3</accession>
<dbReference type="OrthoDB" id="5812172at2759"/>
<evidence type="ECO:0000256" key="1">
    <source>
        <dbReference type="SAM" id="MobiDB-lite"/>
    </source>
</evidence>
<dbReference type="InterPro" id="IPR026153">
    <property type="entry name" value="Treslin"/>
</dbReference>
<evidence type="ECO:0000313" key="2">
    <source>
        <dbReference type="EMBL" id="KAJ7311087.1"/>
    </source>
</evidence>
<dbReference type="PANTHER" id="PTHR21556:SF2">
    <property type="entry name" value="TRESLIN"/>
    <property type="match status" value="1"/>
</dbReference>
<dbReference type="GO" id="GO:0005634">
    <property type="term" value="C:nucleus"/>
    <property type="evidence" value="ECO:0007669"/>
    <property type="project" value="InterPro"/>
</dbReference>
<feature type="compositionally biased region" description="Low complexity" evidence="1">
    <location>
        <begin position="33"/>
        <end position="42"/>
    </location>
</feature>
<dbReference type="GO" id="GO:0006260">
    <property type="term" value="P:DNA replication"/>
    <property type="evidence" value="ECO:0007669"/>
    <property type="project" value="InterPro"/>
</dbReference>
<feature type="region of interest" description="Disordered" evidence="1">
    <location>
        <begin position="1"/>
        <end position="127"/>
    </location>
</feature>
<sequence length="399" mass="41941">MTPKSGHGTYALRCTPDRRQREAAARLGSPEGTAAAAFCTSRAARRSRPAPSSPTYEVELEMQASGLPKLRIKRVPSEPAPEVPPRKPKGEENSQGETSLTWCGRHMGKPADPPSASPSCVCSAHSTPGKLGGTGQTYICQSYTPTRCASCAASPPQGGLGIPWTPSPRQKGKVTPEAIRDWPRRKRAGVGCGRSERPAGALGEPAPGGVADARTSEPFGGGTLLLPGEFGLEGVDRLPDQSPGSDVEPCREEGRPREAAQVGSRKRTLANPSPEEGATQAVKRSCLKAASPSVAADTSTGKGPAAPSRTVQEAEEVFVFSGWTPPSSSGKTTLSASGLWALTESPLLYPGHSASLKKHPTGEDSDVFGAGNEDLSPFHRPVTRRHSLARTYSRKRLLT</sequence>
<feature type="compositionally biased region" description="Low complexity" evidence="1">
    <location>
        <begin position="198"/>
        <end position="211"/>
    </location>
</feature>
<dbReference type="Proteomes" id="UP001142489">
    <property type="component" value="Unassembled WGS sequence"/>
</dbReference>
<dbReference type="AlphaFoldDB" id="A0A9Q1AUE3"/>
<feature type="region of interest" description="Disordered" evidence="1">
    <location>
        <begin position="353"/>
        <end position="382"/>
    </location>
</feature>
<dbReference type="GO" id="GO:0007095">
    <property type="term" value="P:mitotic G2 DNA damage checkpoint signaling"/>
    <property type="evidence" value="ECO:0007669"/>
    <property type="project" value="TreeGrafter"/>
</dbReference>
<evidence type="ECO:0000313" key="3">
    <source>
        <dbReference type="Proteomes" id="UP001142489"/>
    </source>
</evidence>